<dbReference type="AlphaFoldDB" id="A0A6A7CB07"/>
<keyword evidence="2" id="KW-1185">Reference proteome</keyword>
<dbReference type="Proteomes" id="UP000799421">
    <property type="component" value="Unassembled WGS sequence"/>
</dbReference>
<name>A0A6A7CB07_9PEZI</name>
<proteinExistence type="predicted"/>
<evidence type="ECO:0000313" key="2">
    <source>
        <dbReference type="Proteomes" id="UP000799421"/>
    </source>
</evidence>
<evidence type="ECO:0000313" key="1">
    <source>
        <dbReference type="EMBL" id="KAF2864382.1"/>
    </source>
</evidence>
<protein>
    <submittedName>
        <fullName evidence="1">Uncharacterized protein</fullName>
    </submittedName>
</protein>
<dbReference type="OrthoDB" id="2555959at2759"/>
<gene>
    <name evidence="1" type="ORF">K470DRAFT_254036</name>
</gene>
<dbReference type="EMBL" id="MU005957">
    <property type="protein sequence ID" value="KAF2864382.1"/>
    <property type="molecule type" value="Genomic_DNA"/>
</dbReference>
<sequence length="63" mass="7280">MSLWQSYKTLQPRTRMLLGAGVMLYAVLGMRYSDSFGNLLGITPTARDEEELKEKMKVRIVER</sequence>
<reference evidence="1" key="1">
    <citation type="journal article" date="2020" name="Stud. Mycol.">
        <title>101 Dothideomycetes genomes: a test case for predicting lifestyles and emergence of pathogens.</title>
        <authorList>
            <person name="Haridas S."/>
            <person name="Albert R."/>
            <person name="Binder M."/>
            <person name="Bloem J."/>
            <person name="Labutti K."/>
            <person name="Salamov A."/>
            <person name="Andreopoulos B."/>
            <person name="Baker S."/>
            <person name="Barry K."/>
            <person name="Bills G."/>
            <person name="Bluhm B."/>
            <person name="Cannon C."/>
            <person name="Castanera R."/>
            <person name="Culley D."/>
            <person name="Daum C."/>
            <person name="Ezra D."/>
            <person name="Gonzalez J."/>
            <person name="Henrissat B."/>
            <person name="Kuo A."/>
            <person name="Liang C."/>
            <person name="Lipzen A."/>
            <person name="Lutzoni F."/>
            <person name="Magnuson J."/>
            <person name="Mondo S."/>
            <person name="Nolan M."/>
            <person name="Ohm R."/>
            <person name="Pangilinan J."/>
            <person name="Park H.-J."/>
            <person name="Ramirez L."/>
            <person name="Alfaro M."/>
            <person name="Sun H."/>
            <person name="Tritt A."/>
            <person name="Yoshinaga Y."/>
            <person name="Zwiers L.-H."/>
            <person name="Turgeon B."/>
            <person name="Goodwin S."/>
            <person name="Spatafora J."/>
            <person name="Crous P."/>
            <person name="Grigoriev I."/>
        </authorList>
    </citation>
    <scope>NUCLEOTIDE SEQUENCE</scope>
    <source>
        <strain evidence="1">CBS 480.64</strain>
    </source>
</reference>
<accession>A0A6A7CB07</accession>
<organism evidence="1 2">
    <name type="scientific">Piedraia hortae CBS 480.64</name>
    <dbReference type="NCBI Taxonomy" id="1314780"/>
    <lineage>
        <taxon>Eukaryota</taxon>
        <taxon>Fungi</taxon>
        <taxon>Dikarya</taxon>
        <taxon>Ascomycota</taxon>
        <taxon>Pezizomycotina</taxon>
        <taxon>Dothideomycetes</taxon>
        <taxon>Dothideomycetidae</taxon>
        <taxon>Capnodiales</taxon>
        <taxon>Piedraiaceae</taxon>
        <taxon>Piedraia</taxon>
    </lineage>
</organism>